<dbReference type="Proteomes" id="UP000030635">
    <property type="component" value="Chromosome"/>
</dbReference>
<name>A0A0A7FYE8_9CLOT</name>
<dbReference type="EMBL" id="CP006905">
    <property type="protein sequence ID" value="AIY83955.1"/>
    <property type="molecule type" value="Genomic_DNA"/>
</dbReference>
<organism evidence="1 2">
    <name type="scientific">Clostridium baratii str. Sullivan</name>
    <dbReference type="NCBI Taxonomy" id="1415775"/>
    <lineage>
        <taxon>Bacteria</taxon>
        <taxon>Bacillati</taxon>
        <taxon>Bacillota</taxon>
        <taxon>Clostridia</taxon>
        <taxon>Eubacteriales</taxon>
        <taxon>Clostridiaceae</taxon>
        <taxon>Clostridium</taxon>
    </lineage>
</organism>
<dbReference type="OrthoDB" id="9807498at2"/>
<keyword evidence="2" id="KW-1185">Reference proteome</keyword>
<dbReference type="PANTHER" id="PTHR30217:SF12">
    <property type="entry name" value="U32 FAMILY PEPTIDASE"/>
    <property type="match status" value="1"/>
</dbReference>
<dbReference type="PANTHER" id="PTHR30217">
    <property type="entry name" value="PEPTIDASE U32 FAMILY"/>
    <property type="match status" value="1"/>
</dbReference>
<dbReference type="InterPro" id="IPR051454">
    <property type="entry name" value="RNA/ubiquinone_mod_enzymes"/>
</dbReference>
<dbReference type="HOGENOM" id="CLU_011540_4_0_9"/>
<proteinExistence type="predicted"/>
<dbReference type="RefSeq" id="WP_039314568.1">
    <property type="nucleotide sequence ID" value="NZ_CP006905.1"/>
</dbReference>
<evidence type="ECO:0000313" key="2">
    <source>
        <dbReference type="Proteomes" id="UP000030635"/>
    </source>
</evidence>
<dbReference type="eggNOG" id="COG0826">
    <property type="taxonomic scope" value="Bacteria"/>
</dbReference>
<dbReference type="InterPro" id="IPR001539">
    <property type="entry name" value="Peptidase_U32"/>
</dbReference>
<protein>
    <submittedName>
        <fullName evidence="1">Peptidase U32 family protein</fullName>
    </submittedName>
</protein>
<dbReference type="STRING" id="1561.NPD11_923"/>
<evidence type="ECO:0000313" key="1">
    <source>
        <dbReference type="EMBL" id="AIY83955.1"/>
    </source>
</evidence>
<reference evidence="1 2" key="1">
    <citation type="journal article" date="2015" name="Infect. Genet. Evol.">
        <title>Genomic sequences of six botulinum neurotoxin-producing strains representing three clostridial species illustrate the mobility and diversity of botulinum neurotoxin genes.</title>
        <authorList>
            <person name="Smith T.J."/>
            <person name="Hill K.K."/>
            <person name="Xie G."/>
            <person name="Foley B.T."/>
            <person name="Williamson C.H."/>
            <person name="Foster J.T."/>
            <person name="Johnson S.L."/>
            <person name="Chertkov O."/>
            <person name="Teshima H."/>
            <person name="Gibbons H.S."/>
            <person name="Johnsky L.A."/>
            <person name="Karavis M.A."/>
            <person name="Smith L.A."/>
        </authorList>
    </citation>
    <scope>NUCLEOTIDE SEQUENCE [LARGE SCALE GENOMIC DNA]</scope>
    <source>
        <strain evidence="1">Sullivan</strain>
    </source>
</reference>
<dbReference type="KEGG" id="cbv:U729_2096"/>
<dbReference type="Pfam" id="PF01136">
    <property type="entry name" value="Peptidase_U32"/>
    <property type="match status" value="2"/>
</dbReference>
<accession>A0A0A7FYE8</accession>
<gene>
    <name evidence="1" type="ORF">U729_2096</name>
</gene>
<sequence length="641" mass="73716">MGRYFNNQEVELLAPAGNFEIFKEVIKSGADAVYLGGKIFNMRMHRKDFNFTNEELEEAINIAHSLNKKLYITVNNLLSFEDLRQAEEYLTYLEKIKPDALIVQDMSIIQLIKKLGLKLNIHSSVMMNVHNFETIKVLRELGITRVVVSREVDLKTIKQFSNKTDMEFEYFVHGDMCVTNGAQCLYSGMLFGKSSNRGLCMKPCRWSFKINKEENIYDTTFPMAVKDMYMYENIPELIEAGVVSFKIEGRMRDAEYLGDLINYYSDAIDRYIDDPISYDRKKDADNLYKNRKRDFSTAYAFGNPGLSNINERYEGTGKFYSTGKVFSNPVDEIELKNERIKELKSILKSDKAIESKPSLSVKVNSYEAAMIAIEEGVNRIYLSGDVFEPNMQFSKKEILSITENKNNSKIYLGMPRMMSEEDFSKYEHLLRNNDLKLDGLLVTNLGAINRFKDLGLELIGDYSLNIYNSISAEFYKEQGINLASLSCESSAKNTREALLTSNVPLEIIAQGSPVVMYMHHDLYENTKVLNPSDKGKRKYNDKGVLILVDDKGNEHPIYRDNTGKNHMLLSKELCYMPILEDLAKLNVEGFRIEGCHYNNETLRFVISKYKEALDNLDKCQEIFNEFNYDNLGFTLGAMQFN</sequence>
<dbReference type="AlphaFoldDB" id="A0A0A7FYE8"/>